<dbReference type="SUPFAM" id="SSF111369">
    <property type="entry name" value="HlyD-like secretion proteins"/>
    <property type="match status" value="1"/>
</dbReference>
<dbReference type="Gene3D" id="2.40.30.170">
    <property type="match status" value="1"/>
</dbReference>
<dbReference type="Gene3D" id="2.40.50.100">
    <property type="match status" value="1"/>
</dbReference>
<accession>A0A0W0YYC6</accession>
<organism evidence="5 6">
    <name type="scientific">Legionella spiritensis</name>
    <dbReference type="NCBI Taxonomy" id="452"/>
    <lineage>
        <taxon>Bacteria</taxon>
        <taxon>Pseudomonadati</taxon>
        <taxon>Pseudomonadota</taxon>
        <taxon>Gammaproteobacteria</taxon>
        <taxon>Legionellales</taxon>
        <taxon>Legionellaceae</taxon>
        <taxon>Legionella</taxon>
    </lineage>
</organism>
<dbReference type="Gene3D" id="1.10.287.470">
    <property type="entry name" value="Helix hairpin bin"/>
    <property type="match status" value="1"/>
</dbReference>
<dbReference type="STRING" id="452.Lspi_2534"/>
<evidence type="ECO:0000313" key="6">
    <source>
        <dbReference type="Proteomes" id="UP000054877"/>
    </source>
</evidence>
<feature type="domain" description="Multidrug resistance protein MdtA-like barrel-sandwich hybrid" evidence="3">
    <location>
        <begin position="53"/>
        <end position="188"/>
    </location>
</feature>
<dbReference type="InterPro" id="IPR006143">
    <property type="entry name" value="RND_pump_MFP"/>
</dbReference>
<dbReference type="Pfam" id="PF25876">
    <property type="entry name" value="HH_MFP_RND"/>
    <property type="match status" value="1"/>
</dbReference>
<evidence type="ECO:0000259" key="4">
    <source>
        <dbReference type="Pfam" id="PF25954"/>
    </source>
</evidence>
<comment type="similarity">
    <text evidence="1">Belongs to the membrane fusion protein (MFP) (TC 8.A.1) family.</text>
</comment>
<feature type="domain" description="CusB-like beta-barrel" evidence="4">
    <location>
        <begin position="196"/>
        <end position="282"/>
    </location>
</feature>
<evidence type="ECO:0000259" key="3">
    <source>
        <dbReference type="Pfam" id="PF25917"/>
    </source>
</evidence>
<evidence type="ECO:0000259" key="2">
    <source>
        <dbReference type="Pfam" id="PF25876"/>
    </source>
</evidence>
<evidence type="ECO:0000256" key="1">
    <source>
        <dbReference type="ARBA" id="ARBA00009477"/>
    </source>
</evidence>
<dbReference type="GO" id="GO:1990281">
    <property type="term" value="C:efflux pump complex"/>
    <property type="evidence" value="ECO:0007669"/>
    <property type="project" value="TreeGrafter"/>
</dbReference>
<name>A0A0W0YYC6_LEGSP</name>
<proteinExistence type="inferred from homology"/>
<sequence length="292" mass="32726">MKKAMTVKKNIIIPVLFIAILAAVSAWFVNDYLRRERQENWLILYGNVDIRDVALSFRVSGRLKTMNVEEGDHVNEGTVIALLDKDTFIADLNMAKAELAQASASEQNARRTFRRRSRLVKDGAVSKALYDDAIAQRDEAIARTATAKARVARAEIALNDTEIHSPTNGTILTRVREPGAVVTETQPVYTLAIDSPVWVRTYVPEPDLGRIYPGQEALVFTDSNPDNPYKGHVGFISPQAEFTPKTVETTELRTDLVYRLRVVVNNPDNGLRQGMPVTVKIHLNQHQDHEPQ</sequence>
<gene>
    <name evidence="5" type="ORF">Lspi_2534</name>
</gene>
<evidence type="ECO:0000313" key="5">
    <source>
        <dbReference type="EMBL" id="KTD61904.1"/>
    </source>
</evidence>
<dbReference type="Pfam" id="PF25917">
    <property type="entry name" value="BSH_RND"/>
    <property type="match status" value="1"/>
</dbReference>
<keyword evidence="6" id="KW-1185">Reference proteome</keyword>
<comment type="caution">
    <text evidence="5">The sequence shown here is derived from an EMBL/GenBank/DDBJ whole genome shotgun (WGS) entry which is preliminary data.</text>
</comment>
<dbReference type="Proteomes" id="UP000054877">
    <property type="component" value="Unassembled WGS sequence"/>
</dbReference>
<feature type="domain" description="Multidrug resistance protein MdtA-like alpha-helical hairpin" evidence="2">
    <location>
        <begin position="92"/>
        <end position="159"/>
    </location>
</feature>
<dbReference type="AlphaFoldDB" id="A0A0W0YYC6"/>
<dbReference type="EMBL" id="LNYX01000031">
    <property type="protein sequence ID" value="KTD61904.1"/>
    <property type="molecule type" value="Genomic_DNA"/>
</dbReference>
<protein>
    <submittedName>
        <fullName evidence="5">HlyD family secretion protein</fullName>
    </submittedName>
</protein>
<dbReference type="InterPro" id="IPR058792">
    <property type="entry name" value="Beta-barrel_RND_2"/>
</dbReference>
<dbReference type="InterPro" id="IPR058624">
    <property type="entry name" value="MdtA-like_HH"/>
</dbReference>
<reference evidence="5 6" key="1">
    <citation type="submission" date="2015-11" db="EMBL/GenBank/DDBJ databases">
        <title>Genomic analysis of 38 Legionella species identifies large and diverse effector repertoires.</title>
        <authorList>
            <person name="Burstein D."/>
            <person name="Amaro F."/>
            <person name="Zusman T."/>
            <person name="Lifshitz Z."/>
            <person name="Cohen O."/>
            <person name="Gilbert J.A."/>
            <person name="Pupko T."/>
            <person name="Shuman H.A."/>
            <person name="Segal G."/>
        </authorList>
    </citation>
    <scope>NUCLEOTIDE SEQUENCE [LARGE SCALE GENOMIC DNA]</scope>
    <source>
        <strain evidence="5 6">Mt.St.Helens-9</strain>
    </source>
</reference>
<dbReference type="InterPro" id="IPR058625">
    <property type="entry name" value="MdtA-like_BSH"/>
</dbReference>
<dbReference type="GO" id="GO:0015562">
    <property type="term" value="F:efflux transmembrane transporter activity"/>
    <property type="evidence" value="ECO:0007669"/>
    <property type="project" value="TreeGrafter"/>
</dbReference>
<dbReference type="OrthoDB" id="8558741at2"/>
<dbReference type="PANTHER" id="PTHR30469">
    <property type="entry name" value="MULTIDRUG RESISTANCE PROTEIN MDTA"/>
    <property type="match status" value="1"/>
</dbReference>
<dbReference type="Pfam" id="PF25954">
    <property type="entry name" value="Beta-barrel_RND_2"/>
    <property type="match status" value="1"/>
</dbReference>
<dbReference type="NCBIfam" id="TIGR01730">
    <property type="entry name" value="RND_mfp"/>
    <property type="match status" value="1"/>
</dbReference>
<dbReference type="PATRIC" id="fig|452.5.peg.2804"/>